<evidence type="ECO:0000313" key="1">
    <source>
        <dbReference type="EMBL" id="MDA7087552.1"/>
    </source>
</evidence>
<evidence type="ECO:0000313" key="2">
    <source>
        <dbReference type="Proteomes" id="UP001212042"/>
    </source>
</evidence>
<dbReference type="Proteomes" id="UP001212042">
    <property type="component" value="Unassembled WGS sequence"/>
</dbReference>
<accession>A0ABT4XHA1</accession>
<name>A0ABT4XHA1_9PSED</name>
<dbReference type="RefSeq" id="WP_271348607.1">
    <property type="nucleotide sequence ID" value="NZ_JAQJZJ010000006.1"/>
</dbReference>
<organism evidence="1 2">
    <name type="scientific">Pseudomonas aestuarii</name>
    <dbReference type="NCBI Taxonomy" id="3018340"/>
    <lineage>
        <taxon>Bacteria</taxon>
        <taxon>Pseudomonadati</taxon>
        <taxon>Pseudomonadota</taxon>
        <taxon>Gammaproteobacteria</taxon>
        <taxon>Pseudomonadales</taxon>
        <taxon>Pseudomonadaceae</taxon>
        <taxon>Pseudomonas</taxon>
    </lineage>
</organism>
<gene>
    <name evidence="1" type="ORF">PH586_14275</name>
</gene>
<protein>
    <submittedName>
        <fullName evidence="1">Uncharacterized protein</fullName>
    </submittedName>
</protein>
<comment type="caution">
    <text evidence="1">The sequence shown here is derived from an EMBL/GenBank/DDBJ whole genome shotgun (WGS) entry which is preliminary data.</text>
</comment>
<sequence length="57" mass="6124">MPAQSLALSPALLRAHPCCRWHEPAPWPLYLGTLPEVCSKKLGIGAQESLGIAPALY</sequence>
<proteinExistence type="predicted"/>
<dbReference type="EMBL" id="JAQJZJ010000006">
    <property type="protein sequence ID" value="MDA7087552.1"/>
    <property type="molecule type" value="Genomic_DNA"/>
</dbReference>
<reference evidence="1 2" key="1">
    <citation type="submission" date="2023-01" db="EMBL/GenBank/DDBJ databases">
        <title>Pseudomonas SA3-5T sp. nov., isolated from tidal flat sediment.</title>
        <authorList>
            <person name="Kim H.S."/>
            <person name="Kim J.-S."/>
            <person name="Suh M.K."/>
            <person name="Eom M.K."/>
            <person name="Lee J.-S."/>
        </authorList>
    </citation>
    <scope>NUCLEOTIDE SEQUENCE [LARGE SCALE GENOMIC DNA]</scope>
    <source>
        <strain evidence="1 2">SA3-5</strain>
    </source>
</reference>
<keyword evidence="2" id="KW-1185">Reference proteome</keyword>